<dbReference type="EMBL" id="LN723674">
    <property type="protein sequence ID" value="CEP10275.1"/>
    <property type="molecule type" value="Genomic_DNA"/>
</dbReference>
<dbReference type="OrthoDB" id="2435739at2759"/>
<evidence type="ECO:0000313" key="2">
    <source>
        <dbReference type="Proteomes" id="UP000054107"/>
    </source>
</evidence>
<protein>
    <submittedName>
        <fullName evidence="1">Uncharacterized protein</fullName>
    </submittedName>
</protein>
<dbReference type="STRING" id="35722.A0A0B7N437"/>
<feature type="non-terminal residue" evidence="1">
    <location>
        <position position="162"/>
    </location>
</feature>
<keyword evidence="2" id="KW-1185">Reference proteome</keyword>
<dbReference type="AlphaFoldDB" id="A0A0B7N437"/>
<proteinExistence type="predicted"/>
<gene>
    <name evidence="1" type="primary">PARPA_03932.1 scaffold 10628</name>
</gene>
<name>A0A0B7N437_9FUNG</name>
<dbReference type="Proteomes" id="UP000054107">
    <property type="component" value="Unassembled WGS sequence"/>
</dbReference>
<reference evidence="1 2" key="1">
    <citation type="submission" date="2014-09" db="EMBL/GenBank/DDBJ databases">
        <authorList>
            <person name="Ellenberger Sabrina"/>
        </authorList>
    </citation>
    <scope>NUCLEOTIDE SEQUENCE [LARGE SCALE GENOMIC DNA]</scope>
    <source>
        <strain evidence="1 2">CBS 412.66</strain>
    </source>
</reference>
<evidence type="ECO:0000313" key="1">
    <source>
        <dbReference type="EMBL" id="CEP10275.1"/>
    </source>
</evidence>
<sequence length="162" mass="17963">MRYFTAKIFSGAIMHNTGNGQAIMVNTVEAYGRTKHVDGHREAFGRLKDTVVDTSLPPPINTKYPDVWPNSLQHADGTKLLIGTQVSNVLITSSMCLDARVKPYVGSINMSFRLSSTVDSLCVRLYLDSVCLEEALAILESPDTSCLSSFNMIYQLRQIRSK</sequence>
<organism evidence="1 2">
    <name type="scientific">Parasitella parasitica</name>
    <dbReference type="NCBI Taxonomy" id="35722"/>
    <lineage>
        <taxon>Eukaryota</taxon>
        <taxon>Fungi</taxon>
        <taxon>Fungi incertae sedis</taxon>
        <taxon>Mucoromycota</taxon>
        <taxon>Mucoromycotina</taxon>
        <taxon>Mucoromycetes</taxon>
        <taxon>Mucorales</taxon>
        <taxon>Mucorineae</taxon>
        <taxon>Mucoraceae</taxon>
        <taxon>Parasitella</taxon>
    </lineage>
</organism>
<accession>A0A0B7N437</accession>